<feature type="binding site" evidence="8">
    <location>
        <position position="102"/>
    </location>
    <ligand>
        <name>Cu cation</name>
        <dbReference type="ChEBI" id="CHEBI:23378"/>
    </ligand>
</feature>
<dbReference type="NCBIfam" id="TIGR02375">
    <property type="entry name" value="pseudoazurin"/>
    <property type="match status" value="1"/>
</dbReference>
<dbReference type="GO" id="GO:0042597">
    <property type="term" value="C:periplasmic space"/>
    <property type="evidence" value="ECO:0007669"/>
    <property type="project" value="UniProtKB-SubCell"/>
</dbReference>
<dbReference type="PRINTS" id="PR00156">
    <property type="entry name" value="COPPERBLUE"/>
</dbReference>
<evidence type="ECO:0000256" key="7">
    <source>
        <dbReference type="NCBIfam" id="TIGR02375"/>
    </source>
</evidence>
<comment type="cofactor">
    <cofactor evidence="8">
        <name>Cu cation</name>
        <dbReference type="ChEBI" id="CHEBI:23378"/>
    </cofactor>
    <text evidence="8">Binds 1 copper ion per subunit.</text>
</comment>
<proteinExistence type="predicted"/>
<gene>
    <name evidence="11" type="ORF">E5163_03245</name>
</gene>
<dbReference type="Gene3D" id="2.60.40.420">
    <property type="entry name" value="Cupredoxins - blue copper proteins"/>
    <property type="match status" value="1"/>
</dbReference>
<evidence type="ECO:0000256" key="5">
    <source>
        <dbReference type="ARBA" id="ARBA00022982"/>
    </source>
</evidence>
<comment type="subcellular location">
    <subcellularLocation>
        <location evidence="1">Periplasm</location>
    </subcellularLocation>
</comment>
<dbReference type="InterPro" id="IPR012745">
    <property type="entry name" value="Pseudoazurin"/>
</dbReference>
<keyword evidence="12" id="KW-1185">Reference proteome</keyword>
<dbReference type="OrthoDB" id="7510199at2"/>
<evidence type="ECO:0000313" key="11">
    <source>
        <dbReference type="EMBL" id="TGY90156.1"/>
    </source>
</evidence>
<evidence type="ECO:0000256" key="3">
    <source>
        <dbReference type="ARBA" id="ARBA00022723"/>
    </source>
</evidence>
<keyword evidence="2" id="KW-0813">Transport</keyword>
<dbReference type="InterPro" id="IPR008972">
    <property type="entry name" value="Cupredoxin"/>
</dbReference>
<protein>
    <recommendedName>
        <fullName evidence="7">Pseudoazurin</fullName>
    </recommendedName>
</protein>
<dbReference type="AlphaFoldDB" id="A0A4S2H3K6"/>
<accession>A0A4S2H3K6</accession>
<dbReference type="Pfam" id="PF00127">
    <property type="entry name" value="Copper-bind"/>
    <property type="match status" value="1"/>
</dbReference>
<dbReference type="InterPro" id="IPR000923">
    <property type="entry name" value="BlueCu_1"/>
</dbReference>
<evidence type="ECO:0000259" key="10">
    <source>
        <dbReference type="Pfam" id="PF00127"/>
    </source>
</evidence>
<evidence type="ECO:0000313" key="12">
    <source>
        <dbReference type="Proteomes" id="UP000308054"/>
    </source>
</evidence>
<evidence type="ECO:0000256" key="8">
    <source>
        <dbReference type="PIRSR" id="PIRSR602386-1"/>
    </source>
</evidence>
<dbReference type="SUPFAM" id="SSF49503">
    <property type="entry name" value="Cupredoxins"/>
    <property type="match status" value="1"/>
</dbReference>
<dbReference type="GO" id="GO:0005507">
    <property type="term" value="F:copper ion binding"/>
    <property type="evidence" value="ECO:0007669"/>
    <property type="project" value="UniProtKB-UniRule"/>
</dbReference>
<dbReference type="InterPro" id="IPR001235">
    <property type="entry name" value="Copper_blue_Plastocyanin"/>
</dbReference>
<evidence type="ECO:0000256" key="1">
    <source>
        <dbReference type="ARBA" id="ARBA00004418"/>
    </source>
</evidence>
<keyword evidence="3 8" id="KW-0479">Metal-binding</keyword>
<feature type="chain" id="PRO_5020664628" description="Pseudoazurin" evidence="9">
    <location>
        <begin position="24"/>
        <end position="152"/>
    </location>
</feature>
<evidence type="ECO:0000256" key="2">
    <source>
        <dbReference type="ARBA" id="ARBA00022448"/>
    </source>
</evidence>
<organism evidence="11 12">
    <name type="scientific">Marinicauda algicola</name>
    <dbReference type="NCBI Taxonomy" id="2029849"/>
    <lineage>
        <taxon>Bacteria</taxon>
        <taxon>Pseudomonadati</taxon>
        <taxon>Pseudomonadota</taxon>
        <taxon>Alphaproteobacteria</taxon>
        <taxon>Maricaulales</taxon>
        <taxon>Maricaulaceae</taxon>
        <taxon>Marinicauda</taxon>
    </lineage>
</organism>
<keyword evidence="9" id="KW-0732">Signal</keyword>
<dbReference type="Proteomes" id="UP000308054">
    <property type="component" value="Unassembled WGS sequence"/>
</dbReference>
<dbReference type="GO" id="GO:0009055">
    <property type="term" value="F:electron transfer activity"/>
    <property type="evidence" value="ECO:0007669"/>
    <property type="project" value="InterPro"/>
</dbReference>
<feature type="domain" description="Blue (type 1) copper" evidence="10">
    <location>
        <begin position="29"/>
        <end position="116"/>
    </location>
</feature>
<dbReference type="PRINTS" id="PR00155">
    <property type="entry name" value="AMICYANIN"/>
</dbReference>
<keyword evidence="5" id="KW-0249">Electron transport</keyword>
<dbReference type="InterPro" id="IPR002386">
    <property type="entry name" value="Amicyanin/Pseudoazurin"/>
</dbReference>
<dbReference type="EMBL" id="SRXW01000001">
    <property type="protein sequence ID" value="TGY90156.1"/>
    <property type="molecule type" value="Genomic_DNA"/>
</dbReference>
<dbReference type="CDD" id="cd04218">
    <property type="entry name" value="Pseudoazurin"/>
    <property type="match status" value="1"/>
</dbReference>
<dbReference type="RefSeq" id="WP_135994654.1">
    <property type="nucleotide sequence ID" value="NZ_CP071057.1"/>
</dbReference>
<evidence type="ECO:0000256" key="9">
    <source>
        <dbReference type="SAM" id="SignalP"/>
    </source>
</evidence>
<feature type="binding site" evidence="8">
    <location>
        <position position="64"/>
    </location>
    <ligand>
        <name>Cu cation</name>
        <dbReference type="ChEBI" id="CHEBI:23378"/>
    </ligand>
</feature>
<comment type="caution">
    <text evidence="11">The sequence shown here is derived from an EMBL/GenBank/DDBJ whole genome shotgun (WGS) entry which is preliminary data.</text>
</comment>
<evidence type="ECO:0000256" key="4">
    <source>
        <dbReference type="ARBA" id="ARBA00022764"/>
    </source>
</evidence>
<sequence>MKLQMILAASLFATTMMTGAALAEDHQVHMLTRGEDGQMMVFEPAYLEIAPGDTVTFLPTEPSHNAESILTMLPEGAEPFKGRINQEITVTFDEEGVYGIKCLPHYGLGMVGLIKVGDGEAPNLGEAAAVRHPGRANQRFHDLFELVEAGTE</sequence>
<name>A0A4S2H3K6_9PROT</name>
<reference evidence="11 12" key="1">
    <citation type="journal article" date="2017" name="Int. J. Syst. Evol. Microbiol.">
        <title>Marinicauda algicola sp. nov., isolated from a marine red alga Rhodosorus marinus.</title>
        <authorList>
            <person name="Jeong S.E."/>
            <person name="Jeon S.H."/>
            <person name="Chun B.H."/>
            <person name="Kim D.W."/>
            <person name="Jeon C.O."/>
        </authorList>
    </citation>
    <scope>NUCLEOTIDE SEQUENCE [LARGE SCALE GENOMIC DNA]</scope>
    <source>
        <strain evidence="11 12">JCM 31718</strain>
    </source>
</reference>
<keyword evidence="4" id="KW-0574">Periplasm</keyword>
<feature type="binding site" evidence="8">
    <location>
        <position position="110"/>
    </location>
    <ligand>
        <name>Cu cation</name>
        <dbReference type="ChEBI" id="CHEBI:23378"/>
    </ligand>
</feature>
<feature type="binding site" evidence="8">
    <location>
        <position position="105"/>
    </location>
    <ligand>
        <name>Cu cation</name>
        <dbReference type="ChEBI" id="CHEBI:23378"/>
    </ligand>
</feature>
<feature type="signal peptide" evidence="9">
    <location>
        <begin position="1"/>
        <end position="23"/>
    </location>
</feature>
<evidence type="ECO:0000256" key="6">
    <source>
        <dbReference type="ARBA" id="ARBA00023008"/>
    </source>
</evidence>
<keyword evidence="6 8" id="KW-0186">Copper</keyword>